<accession>A0A5C2RPP5</accession>
<evidence type="ECO:0000313" key="2">
    <source>
        <dbReference type="Proteomes" id="UP000313359"/>
    </source>
</evidence>
<keyword evidence="2" id="KW-1185">Reference proteome</keyword>
<gene>
    <name evidence="1" type="ORF">L227DRAFT_515230</name>
</gene>
<dbReference type="EMBL" id="ML122401">
    <property type="protein sequence ID" value="RPD52176.1"/>
    <property type="molecule type" value="Genomic_DNA"/>
</dbReference>
<feature type="non-terminal residue" evidence="1">
    <location>
        <position position="1"/>
    </location>
</feature>
<organism evidence="1 2">
    <name type="scientific">Lentinus tigrinus ALCF2SS1-6</name>
    <dbReference type="NCBI Taxonomy" id="1328759"/>
    <lineage>
        <taxon>Eukaryota</taxon>
        <taxon>Fungi</taxon>
        <taxon>Dikarya</taxon>
        <taxon>Basidiomycota</taxon>
        <taxon>Agaricomycotina</taxon>
        <taxon>Agaricomycetes</taxon>
        <taxon>Polyporales</taxon>
        <taxon>Polyporaceae</taxon>
        <taxon>Lentinus</taxon>
    </lineage>
</organism>
<dbReference type="Proteomes" id="UP000313359">
    <property type="component" value="Unassembled WGS sequence"/>
</dbReference>
<sequence length="67" mass="7520">PFHLLVDKLCFQKAVHFCTLPRSHLLSSHILHAHANSFSPTRSALHELFGVFGQSKARSPGHQAKNY</sequence>
<dbReference type="AlphaFoldDB" id="A0A5C2RPP5"/>
<name>A0A5C2RPP5_9APHY</name>
<evidence type="ECO:0000313" key="1">
    <source>
        <dbReference type="EMBL" id="RPD52176.1"/>
    </source>
</evidence>
<proteinExistence type="predicted"/>
<reference evidence="1" key="1">
    <citation type="journal article" date="2018" name="Genome Biol. Evol.">
        <title>Genomics and development of Lentinus tigrinus, a white-rot wood-decaying mushroom with dimorphic fruiting bodies.</title>
        <authorList>
            <person name="Wu B."/>
            <person name="Xu Z."/>
            <person name="Knudson A."/>
            <person name="Carlson A."/>
            <person name="Chen N."/>
            <person name="Kovaka S."/>
            <person name="LaButti K."/>
            <person name="Lipzen A."/>
            <person name="Pennachio C."/>
            <person name="Riley R."/>
            <person name="Schakwitz W."/>
            <person name="Umezawa K."/>
            <person name="Ohm R.A."/>
            <person name="Grigoriev I.V."/>
            <person name="Nagy L.G."/>
            <person name="Gibbons J."/>
            <person name="Hibbett D."/>
        </authorList>
    </citation>
    <scope>NUCLEOTIDE SEQUENCE [LARGE SCALE GENOMIC DNA]</scope>
    <source>
        <strain evidence="1">ALCF2SS1-6</strain>
    </source>
</reference>
<protein>
    <submittedName>
        <fullName evidence="1">Uncharacterized protein</fullName>
    </submittedName>
</protein>